<dbReference type="Proteomes" id="UP000704712">
    <property type="component" value="Unassembled WGS sequence"/>
</dbReference>
<dbReference type="Proteomes" id="UP000602510">
    <property type="component" value="Unassembled WGS sequence"/>
</dbReference>
<evidence type="ECO:0000313" key="4">
    <source>
        <dbReference type="Proteomes" id="UP000602510"/>
    </source>
</evidence>
<sequence length="126" mass="14369">MFEWDDEDCGTVKDIGAIKRIANFTGSQFYVRKEILCVLENFNVYLQDKLNTDALTALDRTKLGYGDQFIITGSPGTGKSCIVALICFYLAIVKKVPAVWYRRDNGGNIKPVTRLFYEGVYYEWDS</sequence>
<dbReference type="EMBL" id="WSZM01000050">
    <property type="protein sequence ID" value="KAF4045378.1"/>
    <property type="molecule type" value="Genomic_DNA"/>
</dbReference>
<dbReference type="EMBL" id="JAACNO010000326">
    <property type="protein sequence ID" value="KAF4148194.1"/>
    <property type="molecule type" value="Genomic_DNA"/>
</dbReference>
<evidence type="ECO:0000313" key="1">
    <source>
        <dbReference type="EMBL" id="KAF4045378.1"/>
    </source>
</evidence>
<protein>
    <recommendedName>
        <fullName evidence="5">Crinkler (CRN) family protein</fullName>
    </recommendedName>
</protein>
<accession>A0A833WLN9</accession>
<dbReference type="AlphaFoldDB" id="A0A833WLN9"/>
<reference evidence="1" key="1">
    <citation type="submission" date="2020-04" db="EMBL/GenBank/DDBJ databases">
        <title>Hybrid Assembly of Korean Phytophthora infestans isolates.</title>
        <authorList>
            <person name="Prokchorchik M."/>
            <person name="Lee Y."/>
            <person name="Seo J."/>
            <person name="Cho J.-H."/>
            <person name="Park Y.-E."/>
            <person name="Jang D.-C."/>
            <person name="Im J.-S."/>
            <person name="Choi J.-G."/>
            <person name="Park H.-J."/>
            <person name="Lee G.-B."/>
            <person name="Lee Y.-G."/>
            <person name="Hong S.-Y."/>
            <person name="Cho K."/>
            <person name="Sohn K.H."/>
        </authorList>
    </citation>
    <scope>NUCLEOTIDE SEQUENCE</scope>
    <source>
        <strain evidence="1">KR_1_A1</strain>
        <strain evidence="2">KR_2_A2</strain>
    </source>
</reference>
<evidence type="ECO:0008006" key="5">
    <source>
        <dbReference type="Google" id="ProtNLM"/>
    </source>
</evidence>
<proteinExistence type="predicted"/>
<evidence type="ECO:0000313" key="2">
    <source>
        <dbReference type="EMBL" id="KAF4148092.1"/>
    </source>
</evidence>
<gene>
    <name evidence="1" type="ORF">GN244_ATG02288</name>
    <name evidence="3" type="ORF">GN958_ATG02618</name>
    <name evidence="2" type="ORF">GN958_ATG02718</name>
</gene>
<name>A0A833WLN9_PHYIN</name>
<keyword evidence="4" id="KW-1185">Reference proteome</keyword>
<evidence type="ECO:0000313" key="3">
    <source>
        <dbReference type="EMBL" id="KAF4148194.1"/>
    </source>
</evidence>
<organism evidence="1 4">
    <name type="scientific">Phytophthora infestans</name>
    <name type="common">Potato late blight agent</name>
    <name type="synonym">Botrytis infestans</name>
    <dbReference type="NCBI Taxonomy" id="4787"/>
    <lineage>
        <taxon>Eukaryota</taxon>
        <taxon>Sar</taxon>
        <taxon>Stramenopiles</taxon>
        <taxon>Oomycota</taxon>
        <taxon>Peronosporomycetes</taxon>
        <taxon>Peronosporales</taxon>
        <taxon>Peronosporaceae</taxon>
        <taxon>Phytophthora</taxon>
    </lineage>
</organism>
<dbReference type="EMBL" id="JAACNO010000364">
    <property type="protein sequence ID" value="KAF4148092.1"/>
    <property type="molecule type" value="Genomic_DNA"/>
</dbReference>
<comment type="caution">
    <text evidence="1">The sequence shown here is derived from an EMBL/GenBank/DDBJ whole genome shotgun (WGS) entry which is preliminary data.</text>
</comment>